<evidence type="ECO:0000256" key="9">
    <source>
        <dbReference type="ARBA" id="ARBA00023004"/>
    </source>
</evidence>
<feature type="compositionally biased region" description="Low complexity" evidence="12">
    <location>
        <begin position="322"/>
        <end position="338"/>
    </location>
</feature>
<dbReference type="InterPro" id="IPR023408">
    <property type="entry name" value="MscS_beta-dom_sf"/>
</dbReference>
<dbReference type="Pfam" id="PF01152">
    <property type="entry name" value="Bac_globin"/>
    <property type="match status" value="1"/>
</dbReference>
<gene>
    <name evidence="15" type="ORF">C1I63_13570</name>
</gene>
<sequence>MLLFETSTPNPVSATISFFDTPVFWKSVWVLAIVLGALIARVIAHFVVGRVVDQIVSGVKRRQRVEDTQSIAASPLAAVRVVQRTRTLGSILNNISSILIVVIALVMIVNTIDSTLIGSFALLTAALGAGLGFGAQNIVKDVLNGLFMVAEDQLGVGDVVDTGQATGVVEAVGVRITQIRDVNGTLWFVRNGEITRVGNMSQGWSRVIIDLAVPYETDLEQVQSTVLATATELAGSSRWRARIIDKPELWGLESIADDALVVRLVIKTRTTAKDDVARELRLRLKRALDALDVKLPSLNAVVLSGFEGATSVGGAKPPRTTPSPTVTTEHGKPVRLPRAPLPSPRRRPDSPDGRTPLVSGLQIGGTPPLRSFWEHIGGRPTFERLVRRFYEGVREDEVLWPMYPEDDLEGAIQRLTGFLEQYWGGPGTYSQERGHPRLRMRHQPFRVNPAARDHWLQHMRVAVDELELAPADDALLWDYLERAAHAMVNTFEE</sequence>
<dbReference type="InterPro" id="IPR010920">
    <property type="entry name" value="LSM_dom_sf"/>
</dbReference>
<evidence type="ECO:0000256" key="10">
    <source>
        <dbReference type="ARBA" id="ARBA00023136"/>
    </source>
</evidence>
<evidence type="ECO:0000256" key="12">
    <source>
        <dbReference type="SAM" id="MobiDB-lite"/>
    </source>
</evidence>
<dbReference type="Gene3D" id="1.10.490.10">
    <property type="entry name" value="Globins"/>
    <property type="match status" value="1"/>
</dbReference>
<feature type="transmembrane region" description="Helical" evidence="13">
    <location>
        <begin position="115"/>
        <end position="135"/>
    </location>
</feature>
<dbReference type="GO" id="GO:0020037">
    <property type="term" value="F:heme binding"/>
    <property type="evidence" value="ECO:0007669"/>
    <property type="project" value="InterPro"/>
</dbReference>
<evidence type="ECO:0000256" key="3">
    <source>
        <dbReference type="ARBA" id="ARBA00022448"/>
    </source>
</evidence>
<evidence type="ECO:0000256" key="6">
    <source>
        <dbReference type="ARBA" id="ARBA00022692"/>
    </source>
</evidence>
<evidence type="ECO:0000259" key="14">
    <source>
        <dbReference type="Pfam" id="PF00924"/>
    </source>
</evidence>
<evidence type="ECO:0000256" key="11">
    <source>
        <dbReference type="PIRSR" id="PIRSR601486-1"/>
    </source>
</evidence>
<evidence type="ECO:0000313" key="15">
    <source>
        <dbReference type="EMBL" id="PTL73763.1"/>
    </source>
</evidence>
<dbReference type="FunFam" id="2.30.30.60:FF:000001">
    <property type="entry name" value="MscS Mechanosensitive ion channel"/>
    <property type="match status" value="1"/>
</dbReference>
<reference evidence="15 16" key="1">
    <citation type="submission" date="2018-03" db="EMBL/GenBank/DDBJ databases">
        <title>Bacteriophage NCPPB3778 and a type I-E CRISPR drive the evolution of the US Biological Select Agent, Rathayibacter toxicus.</title>
        <authorList>
            <person name="Davis E.W.II."/>
            <person name="Tabima J.F."/>
            <person name="Weisberg A.J."/>
            <person name="Dantas Lopes L."/>
            <person name="Wiseman M.S."/>
            <person name="Wiseman M.S."/>
            <person name="Pupko T."/>
            <person name="Belcher M.S."/>
            <person name="Sechler A.J."/>
            <person name="Tancos M.A."/>
            <person name="Schroeder B.K."/>
            <person name="Murray T.D."/>
            <person name="Luster D.G."/>
            <person name="Schneider W.L."/>
            <person name="Rogers E."/>
            <person name="Andreote F.D."/>
            <person name="Grunwald N.J."/>
            <person name="Putnam M.L."/>
            <person name="Chang J.H."/>
        </authorList>
    </citation>
    <scope>NUCLEOTIDE SEQUENCE [LARGE SCALE GENOMIC DNA]</scope>
    <source>
        <strain evidence="15 16">DSM 15933</strain>
    </source>
</reference>
<feature type="binding site" description="distal binding residue" evidence="11">
    <location>
        <position position="485"/>
    </location>
    <ligand>
        <name>heme</name>
        <dbReference type="ChEBI" id="CHEBI:30413"/>
    </ligand>
    <ligandPart>
        <name>Fe</name>
        <dbReference type="ChEBI" id="CHEBI:18248"/>
    </ligandPart>
</feature>
<dbReference type="CDD" id="cd14771">
    <property type="entry name" value="TrHb2_Mt-trHbO-like_O"/>
    <property type="match status" value="1"/>
</dbReference>
<evidence type="ECO:0000256" key="7">
    <source>
        <dbReference type="ARBA" id="ARBA00022723"/>
    </source>
</evidence>
<evidence type="ECO:0000256" key="8">
    <source>
        <dbReference type="ARBA" id="ARBA00022989"/>
    </source>
</evidence>
<dbReference type="InterPro" id="IPR012292">
    <property type="entry name" value="Globin/Proto"/>
</dbReference>
<dbReference type="Pfam" id="PF00924">
    <property type="entry name" value="MS_channel_2nd"/>
    <property type="match status" value="1"/>
</dbReference>
<keyword evidence="7" id="KW-0479">Metal-binding</keyword>
<comment type="subcellular location">
    <subcellularLocation>
        <location evidence="1">Cell membrane</location>
        <topology evidence="1">Multi-pass membrane protein</topology>
    </subcellularLocation>
</comment>
<keyword evidence="10 13" id="KW-0472">Membrane</keyword>
<dbReference type="InterPro" id="IPR045276">
    <property type="entry name" value="YbiO_bact"/>
</dbReference>
<keyword evidence="16" id="KW-1185">Reference proteome</keyword>
<protein>
    <submittedName>
        <fullName evidence="15">Mechanosensitive ion channel protein</fullName>
    </submittedName>
</protein>
<feature type="transmembrane region" description="Helical" evidence="13">
    <location>
        <begin position="91"/>
        <end position="109"/>
    </location>
</feature>
<dbReference type="PANTHER" id="PTHR30460">
    <property type="entry name" value="MODERATE CONDUCTANCE MECHANOSENSITIVE CHANNEL YBIO"/>
    <property type="match status" value="1"/>
</dbReference>
<accession>A0A2T4UW78</accession>
<dbReference type="InterPro" id="IPR006685">
    <property type="entry name" value="MscS_channel_2nd"/>
</dbReference>
<comment type="similarity">
    <text evidence="2">Belongs to the MscS (TC 1.A.23) family.</text>
</comment>
<evidence type="ECO:0000256" key="2">
    <source>
        <dbReference type="ARBA" id="ARBA00008017"/>
    </source>
</evidence>
<evidence type="ECO:0000256" key="4">
    <source>
        <dbReference type="ARBA" id="ARBA00022475"/>
    </source>
</evidence>
<evidence type="ECO:0000256" key="5">
    <source>
        <dbReference type="ARBA" id="ARBA00022617"/>
    </source>
</evidence>
<dbReference type="PANTHER" id="PTHR30460:SF0">
    <property type="entry name" value="MODERATE CONDUCTANCE MECHANOSENSITIVE CHANNEL YBIO"/>
    <property type="match status" value="1"/>
</dbReference>
<dbReference type="GO" id="GO:0008381">
    <property type="term" value="F:mechanosensitive monoatomic ion channel activity"/>
    <property type="evidence" value="ECO:0007669"/>
    <property type="project" value="InterPro"/>
</dbReference>
<dbReference type="Gene3D" id="3.30.70.100">
    <property type="match status" value="1"/>
</dbReference>
<dbReference type="GO" id="GO:0046872">
    <property type="term" value="F:metal ion binding"/>
    <property type="evidence" value="ECO:0007669"/>
    <property type="project" value="UniProtKB-KW"/>
</dbReference>
<dbReference type="GO" id="GO:0005886">
    <property type="term" value="C:plasma membrane"/>
    <property type="evidence" value="ECO:0007669"/>
    <property type="project" value="UniProtKB-SubCell"/>
</dbReference>
<feature type="domain" description="Mechanosensitive ion channel MscS" evidence="14">
    <location>
        <begin position="137"/>
        <end position="201"/>
    </location>
</feature>
<comment type="caution">
    <text evidence="15">The sequence shown here is derived from an EMBL/GenBank/DDBJ whole genome shotgun (WGS) entry which is preliminary data.</text>
</comment>
<dbReference type="AlphaFoldDB" id="A0A2T4UW78"/>
<keyword evidence="3" id="KW-0813">Transport</keyword>
<dbReference type="SUPFAM" id="SSF82689">
    <property type="entry name" value="Mechanosensitive channel protein MscS (YggB), C-terminal domain"/>
    <property type="match status" value="1"/>
</dbReference>
<keyword evidence="9" id="KW-0408">Iron</keyword>
<dbReference type="InterPro" id="IPR011066">
    <property type="entry name" value="MscS_channel_C_sf"/>
</dbReference>
<keyword evidence="6 13" id="KW-0812">Transmembrane</keyword>
<dbReference type="SUPFAM" id="SSF46458">
    <property type="entry name" value="Globin-like"/>
    <property type="match status" value="1"/>
</dbReference>
<evidence type="ECO:0000313" key="16">
    <source>
        <dbReference type="Proteomes" id="UP000241085"/>
    </source>
</evidence>
<keyword evidence="8 13" id="KW-1133">Transmembrane helix</keyword>
<keyword evidence="5 11" id="KW-0349">Heme</keyword>
<dbReference type="InterPro" id="IPR009050">
    <property type="entry name" value="Globin-like_sf"/>
</dbReference>
<organism evidence="15 16">
    <name type="scientific">Rathayibacter caricis DSM 15933</name>
    <dbReference type="NCBI Taxonomy" id="1328867"/>
    <lineage>
        <taxon>Bacteria</taxon>
        <taxon>Bacillati</taxon>
        <taxon>Actinomycetota</taxon>
        <taxon>Actinomycetes</taxon>
        <taxon>Micrococcales</taxon>
        <taxon>Microbacteriaceae</taxon>
        <taxon>Rathayibacter</taxon>
    </lineage>
</organism>
<dbReference type="GO" id="GO:0019825">
    <property type="term" value="F:oxygen binding"/>
    <property type="evidence" value="ECO:0007669"/>
    <property type="project" value="InterPro"/>
</dbReference>
<proteinExistence type="inferred from homology"/>
<feature type="region of interest" description="Disordered" evidence="12">
    <location>
        <begin position="309"/>
        <end position="361"/>
    </location>
</feature>
<dbReference type="InterPro" id="IPR001486">
    <property type="entry name" value="Hemoglobin_trunc"/>
</dbReference>
<keyword evidence="4" id="KW-1003">Cell membrane</keyword>
<evidence type="ECO:0000256" key="13">
    <source>
        <dbReference type="SAM" id="Phobius"/>
    </source>
</evidence>
<feature type="transmembrane region" description="Helical" evidence="13">
    <location>
        <begin position="28"/>
        <end position="52"/>
    </location>
</feature>
<dbReference type="EMBL" id="PZPL01000001">
    <property type="protein sequence ID" value="PTL73763.1"/>
    <property type="molecule type" value="Genomic_DNA"/>
</dbReference>
<dbReference type="Gene3D" id="1.10.287.1260">
    <property type="match status" value="1"/>
</dbReference>
<dbReference type="SUPFAM" id="SSF50182">
    <property type="entry name" value="Sm-like ribonucleoproteins"/>
    <property type="match status" value="1"/>
</dbReference>
<name>A0A2T4UW78_9MICO</name>
<dbReference type="Gene3D" id="2.30.30.60">
    <property type="match status" value="1"/>
</dbReference>
<evidence type="ECO:0000256" key="1">
    <source>
        <dbReference type="ARBA" id="ARBA00004651"/>
    </source>
</evidence>
<dbReference type="Proteomes" id="UP000241085">
    <property type="component" value="Unassembled WGS sequence"/>
</dbReference>